<gene>
    <name evidence="4" type="ordered locus">Acid345_1978</name>
</gene>
<name>Q1IQ71_KORVE</name>
<dbReference type="EnsemblBacteria" id="ABF40979">
    <property type="protein sequence ID" value="ABF40979"/>
    <property type="gene ID" value="Acid345_1978"/>
</dbReference>
<comment type="similarity">
    <text evidence="1 2">Belongs to the anti-sigma-factor antagonist family.</text>
</comment>
<accession>Q1IQ71</accession>
<dbReference type="InterPro" id="IPR036513">
    <property type="entry name" value="STAS_dom_sf"/>
</dbReference>
<reference evidence="4 5" key="1">
    <citation type="journal article" date="2009" name="Appl. Environ. Microbiol.">
        <title>Three genomes from the phylum Acidobacteria provide insight into the lifestyles of these microorganisms in soils.</title>
        <authorList>
            <person name="Ward N.L."/>
            <person name="Challacombe J.F."/>
            <person name="Janssen P.H."/>
            <person name="Henrissat B."/>
            <person name="Coutinho P.M."/>
            <person name="Wu M."/>
            <person name="Xie G."/>
            <person name="Haft D.H."/>
            <person name="Sait M."/>
            <person name="Badger J."/>
            <person name="Barabote R.D."/>
            <person name="Bradley B."/>
            <person name="Brettin T.S."/>
            <person name="Brinkac L.M."/>
            <person name="Bruce D."/>
            <person name="Creasy T."/>
            <person name="Daugherty S.C."/>
            <person name="Davidsen T.M."/>
            <person name="DeBoy R.T."/>
            <person name="Detter J.C."/>
            <person name="Dodson R.J."/>
            <person name="Durkin A.S."/>
            <person name="Ganapathy A."/>
            <person name="Gwinn-Giglio M."/>
            <person name="Han C.S."/>
            <person name="Khouri H."/>
            <person name="Kiss H."/>
            <person name="Kothari S.P."/>
            <person name="Madupu R."/>
            <person name="Nelson K.E."/>
            <person name="Nelson W.C."/>
            <person name="Paulsen I."/>
            <person name="Penn K."/>
            <person name="Ren Q."/>
            <person name="Rosovitz M.J."/>
            <person name="Selengut J.D."/>
            <person name="Shrivastava S."/>
            <person name="Sullivan S.A."/>
            <person name="Tapia R."/>
            <person name="Thompson L.S."/>
            <person name="Watkins K.L."/>
            <person name="Yang Q."/>
            <person name="Yu C."/>
            <person name="Zafar N."/>
            <person name="Zhou L."/>
            <person name="Kuske C.R."/>
        </authorList>
    </citation>
    <scope>NUCLEOTIDE SEQUENCE [LARGE SCALE GENOMIC DNA]</scope>
    <source>
        <strain evidence="4 5">Ellin345</strain>
    </source>
</reference>
<dbReference type="HOGENOM" id="CLU_115403_6_4_0"/>
<organism evidence="4 5">
    <name type="scientific">Koribacter versatilis (strain Ellin345)</name>
    <dbReference type="NCBI Taxonomy" id="204669"/>
    <lineage>
        <taxon>Bacteria</taxon>
        <taxon>Pseudomonadati</taxon>
        <taxon>Acidobacteriota</taxon>
        <taxon>Terriglobia</taxon>
        <taxon>Terriglobales</taxon>
        <taxon>Candidatus Korobacteraceae</taxon>
        <taxon>Candidatus Korobacter</taxon>
    </lineage>
</organism>
<feature type="domain" description="STAS" evidence="3">
    <location>
        <begin position="3"/>
        <end position="112"/>
    </location>
</feature>
<dbReference type="NCBIfam" id="TIGR00377">
    <property type="entry name" value="ant_ant_sig"/>
    <property type="match status" value="1"/>
</dbReference>
<evidence type="ECO:0000313" key="4">
    <source>
        <dbReference type="EMBL" id="ABF40979.1"/>
    </source>
</evidence>
<dbReference type="eggNOG" id="COG1366">
    <property type="taxonomic scope" value="Bacteria"/>
</dbReference>
<proteinExistence type="inferred from homology"/>
<keyword evidence="5" id="KW-1185">Reference proteome</keyword>
<protein>
    <recommendedName>
        <fullName evidence="2">Anti-sigma factor antagonist</fullName>
    </recommendedName>
</protein>
<evidence type="ECO:0000313" key="5">
    <source>
        <dbReference type="Proteomes" id="UP000002432"/>
    </source>
</evidence>
<dbReference type="PROSITE" id="PS50801">
    <property type="entry name" value="STAS"/>
    <property type="match status" value="1"/>
</dbReference>
<dbReference type="EMBL" id="CP000360">
    <property type="protein sequence ID" value="ABF40979.1"/>
    <property type="molecule type" value="Genomic_DNA"/>
</dbReference>
<dbReference type="STRING" id="204669.Acid345_1978"/>
<dbReference type="GO" id="GO:0043856">
    <property type="term" value="F:anti-sigma factor antagonist activity"/>
    <property type="evidence" value="ECO:0007669"/>
    <property type="project" value="InterPro"/>
</dbReference>
<dbReference type="InterPro" id="IPR003658">
    <property type="entry name" value="Anti-sigma_ant"/>
</dbReference>
<dbReference type="InterPro" id="IPR002645">
    <property type="entry name" value="STAS_dom"/>
</dbReference>
<dbReference type="AlphaFoldDB" id="Q1IQ71"/>
<evidence type="ECO:0000256" key="2">
    <source>
        <dbReference type="RuleBase" id="RU003749"/>
    </source>
</evidence>
<dbReference type="RefSeq" id="WP_011522780.1">
    <property type="nucleotide sequence ID" value="NC_008009.1"/>
</dbReference>
<dbReference type="SUPFAM" id="SSF52091">
    <property type="entry name" value="SpoIIaa-like"/>
    <property type="match status" value="1"/>
</dbReference>
<dbReference type="PANTHER" id="PTHR33495">
    <property type="entry name" value="ANTI-SIGMA FACTOR ANTAGONIST TM_1081-RELATED-RELATED"/>
    <property type="match status" value="1"/>
</dbReference>
<dbReference type="CDD" id="cd07043">
    <property type="entry name" value="STAS_anti-anti-sigma_factors"/>
    <property type="match status" value="1"/>
</dbReference>
<dbReference type="KEGG" id="aba:Acid345_1978"/>
<evidence type="ECO:0000259" key="3">
    <source>
        <dbReference type="PROSITE" id="PS50801"/>
    </source>
</evidence>
<dbReference type="Pfam" id="PF01740">
    <property type="entry name" value="STAS"/>
    <property type="match status" value="1"/>
</dbReference>
<sequence>MQLSLSTRTIEGIIIVDCAGRLVFGDESGALRETVKKLMPAYKQIVLNMKGVMYIDSGGLGTLISLYSSVRAGGGEMKLASLSAKTLELLSITKLLTVFDIRDTETDAVLSFAKSAGTH</sequence>
<dbReference type="Gene3D" id="3.30.750.24">
    <property type="entry name" value="STAS domain"/>
    <property type="match status" value="1"/>
</dbReference>
<dbReference type="Proteomes" id="UP000002432">
    <property type="component" value="Chromosome"/>
</dbReference>
<evidence type="ECO:0000256" key="1">
    <source>
        <dbReference type="ARBA" id="ARBA00009013"/>
    </source>
</evidence>